<organism evidence="2 3">
    <name type="scientific">Dichomitus squalens</name>
    <dbReference type="NCBI Taxonomy" id="114155"/>
    <lineage>
        <taxon>Eukaryota</taxon>
        <taxon>Fungi</taxon>
        <taxon>Dikarya</taxon>
        <taxon>Basidiomycota</taxon>
        <taxon>Agaricomycotina</taxon>
        <taxon>Agaricomycetes</taxon>
        <taxon>Polyporales</taxon>
        <taxon>Polyporaceae</taxon>
        <taxon>Dichomitus</taxon>
    </lineage>
</organism>
<accession>A0A4Q9QBN4</accession>
<gene>
    <name evidence="2" type="ORF">BD310DRAFT_914087</name>
</gene>
<protein>
    <submittedName>
        <fullName evidence="2">Uncharacterized protein</fullName>
    </submittedName>
</protein>
<sequence length="145" mass="14850">MHMPAANPNEPSPAAQTPASPPAALNSAPARANEPPSQEDGVLQRPASDVDSHSSQDGSSPSEGPVTTADEHFARRADQVAVAVAVAAGAPEGPATTRKDDAVEDDDDDWFVDKGGPTPPTGTVKSNIRPTGVKTQVAQEPKKPS</sequence>
<evidence type="ECO:0000313" key="3">
    <source>
        <dbReference type="Proteomes" id="UP000292082"/>
    </source>
</evidence>
<name>A0A4Q9QBN4_9APHY</name>
<reference evidence="2 3" key="1">
    <citation type="submission" date="2019-01" db="EMBL/GenBank/DDBJ databases">
        <title>Draft genome sequences of three monokaryotic isolates of the white-rot basidiomycete fungus Dichomitus squalens.</title>
        <authorList>
            <consortium name="DOE Joint Genome Institute"/>
            <person name="Lopez S.C."/>
            <person name="Andreopoulos B."/>
            <person name="Pangilinan J."/>
            <person name="Lipzen A."/>
            <person name="Riley R."/>
            <person name="Ahrendt S."/>
            <person name="Ng V."/>
            <person name="Barry K."/>
            <person name="Daum C."/>
            <person name="Grigoriev I.V."/>
            <person name="Hilden K.S."/>
            <person name="Makela M.R."/>
            <person name="de Vries R.P."/>
        </authorList>
    </citation>
    <scope>NUCLEOTIDE SEQUENCE [LARGE SCALE GENOMIC DNA]</scope>
    <source>
        <strain evidence="2 3">CBS 464.89</strain>
    </source>
</reference>
<feature type="region of interest" description="Disordered" evidence="1">
    <location>
        <begin position="1"/>
        <end position="73"/>
    </location>
</feature>
<feature type="compositionally biased region" description="Low complexity" evidence="1">
    <location>
        <begin position="1"/>
        <end position="33"/>
    </location>
</feature>
<proteinExistence type="predicted"/>
<feature type="region of interest" description="Disordered" evidence="1">
    <location>
        <begin position="87"/>
        <end position="145"/>
    </location>
</feature>
<evidence type="ECO:0000313" key="2">
    <source>
        <dbReference type="EMBL" id="TBU65113.1"/>
    </source>
</evidence>
<dbReference type="AlphaFoldDB" id="A0A4Q9QBN4"/>
<keyword evidence="3" id="KW-1185">Reference proteome</keyword>
<evidence type="ECO:0000256" key="1">
    <source>
        <dbReference type="SAM" id="MobiDB-lite"/>
    </source>
</evidence>
<dbReference type="EMBL" id="ML145085">
    <property type="protein sequence ID" value="TBU65113.1"/>
    <property type="molecule type" value="Genomic_DNA"/>
</dbReference>
<dbReference type="Proteomes" id="UP000292082">
    <property type="component" value="Unassembled WGS sequence"/>
</dbReference>
<feature type="compositionally biased region" description="Polar residues" evidence="1">
    <location>
        <begin position="121"/>
        <end position="138"/>
    </location>
</feature>